<evidence type="ECO:0000313" key="1">
    <source>
        <dbReference type="EMBL" id="QTA90711.1"/>
    </source>
</evidence>
<name>A0A975BS96_9BACT</name>
<gene>
    <name evidence="1" type="ORF">dnm_067720</name>
</gene>
<reference evidence="1" key="1">
    <citation type="journal article" date="2021" name="Microb. Physiol.">
        <title>Proteogenomic Insights into the Physiology of Marine, Sulfate-Reducing, Filamentous Desulfonema limicola and Desulfonema magnum.</title>
        <authorList>
            <person name="Schnaars V."/>
            <person name="Wohlbrand L."/>
            <person name="Scheve S."/>
            <person name="Hinrichs C."/>
            <person name="Reinhardt R."/>
            <person name="Rabus R."/>
        </authorList>
    </citation>
    <scope>NUCLEOTIDE SEQUENCE</scope>
    <source>
        <strain evidence="1">4be13</strain>
    </source>
</reference>
<keyword evidence="2" id="KW-1185">Reference proteome</keyword>
<dbReference type="Proteomes" id="UP000663722">
    <property type="component" value="Chromosome"/>
</dbReference>
<dbReference type="EMBL" id="CP061800">
    <property type="protein sequence ID" value="QTA90711.1"/>
    <property type="molecule type" value="Genomic_DNA"/>
</dbReference>
<proteinExistence type="predicted"/>
<dbReference type="KEGG" id="dmm:dnm_067720"/>
<organism evidence="1 2">
    <name type="scientific">Desulfonema magnum</name>
    <dbReference type="NCBI Taxonomy" id="45655"/>
    <lineage>
        <taxon>Bacteria</taxon>
        <taxon>Pseudomonadati</taxon>
        <taxon>Thermodesulfobacteriota</taxon>
        <taxon>Desulfobacteria</taxon>
        <taxon>Desulfobacterales</taxon>
        <taxon>Desulfococcaceae</taxon>
        <taxon>Desulfonema</taxon>
    </lineage>
</organism>
<protein>
    <submittedName>
        <fullName evidence="1">Uncharacterized protein</fullName>
    </submittedName>
</protein>
<accession>A0A975BS96</accession>
<evidence type="ECO:0000313" key="2">
    <source>
        <dbReference type="Proteomes" id="UP000663722"/>
    </source>
</evidence>
<dbReference type="AlphaFoldDB" id="A0A975BS96"/>
<sequence>MRLCLTQWKTQPIALARCARIPGKTHQKPQEILASFF</sequence>